<feature type="domain" description="HTH tetR-type" evidence="5">
    <location>
        <begin position="19"/>
        <end position="79"/>
    </location>
</feature>
<evidence type="ECO:0000256" key="3">
    <source>
        <dbReference type="ARBA" id="ARBA00023163"/>
    </source>
</evidence>
<evidence type="ECO:0000256" key="1">
    <source>
        <dbReference type="ARBA" id="ARBA00023015"/>
    </source>
</evidence>
<keyword evidence="2 4" id="KW-0238">DNA-binding</keyword>
<feature type="DNA-binding region" description="H-T-H motif" evidence="4">
    <location>
        <begin position="42"/>
        <end position="61"/>
    </location>
</feature>
<dbReference type="GO" id="GO:0000976">
    <property type="term" value="F:transcription cis-regulatory region binding"/>
    <property type="evidence" value="ECO:0007669"/>
    <property type="project" value="TreeGrafter"/>
</dbReference>
<keyword evidence="1" id="KW-0805">Transcription regulation</keyword>
<evidence type="ECO:0000313" key="7">
    <source>
        <dbReference type="Proteomes" id="UP000001213"/>
    </source>
</evidence>
<dbReference type="SUPFAM" id="SSF46689">
    <property type="entry name" value="Homeodomain-like"/>
    <property type="match status" value="1"/>
</dbReference>
<protein>
    <submittedName>
        <fullName evidence="6">Transcriptional regulator, TetR family</fullName>
    </submittedName>
</protein>
<sequence length="207" mass="22983">MADSPSAERRPAPVQRRGQVRRDAILDAAEALFIESGYEGATLKAISERTGIPLASVYHYFKDRGQVDGEVARRHAEDLTASVVSAVQEADRRSDLDRVLSLVVHAFVGYYRRHPGFVELWLARRNAVLSEVAEEFDMVQSDKLWRLLIDRDLIAADTPALVVRLAYEAGARLLDLAFGDDRHGDDAVIAEAVRLLSSYLGSYAPMT</sequence>
<dbReference type="PANTHER" id="PTHR30055">
    <property type="entry name" value="HTH-TYPE TRANSCRIPTIONAL REGULATOR RUTR"/>
    <property type="match status" value="1"/>
</dbReference>
<evidence type="ECO:0000256" key="2">
    <source>
        <dbReference type="ARBA" id="ARBA00023125"/>
    </source>
</evidence>
<organism evidence="6 7">
    <name type="scientific">Tsukamurella paurometabola (strain ATCC 8368 / DSM 20162 / CCUG 35730 / CIP 100753 / JCM 10117 / KCTC 9821 / NBRC 16120 / NCIMB 702349 / NCTC 13040)</name>
    <name type="common">Corynebacterium paurometabolum</name>
    <dbReference type="NCBI Taxonomy" id="521096"/>
    <lineage>
        <taxon>Bacteria</taxon>
        <taxon>Bacillati</taxon>
        <taxon>Actinomycetota</taxon>
        <taxon>Actinomycetes</taxon>
        <taxon>Mycobacteriales</taxon>
        <taxon>Tsukamurellaceae</taxon>
        <taxon>Tsukamurella</taxon>
    </lineage>
</organism>
<dbReference type="InterPro" id="IPR001647">
    <property type="entry name" value="HTH_TetR"/>
</dbReference>
<dbReference type="PANTHER" id="PTHR30055:SF234">
    <property type="entry name" value="HTH-TYPE TRANSCRIPTIONAL REGULATOR BETI"/>
    <property type="match status" value="1"/>
</dbReference>
<dbReference type="InterPro" id="IPR050109">
    <property type="entry name" value="HTH-type_TetR-like_transc_reg"/>
</dbReference>
<keyword evidence="7" id="KW-1185">Reference proteome</keyword>
<keyword evidence="3" id="KW-0804">Transcription</keyword>
<dbReference type="Pfam" id="PF17918">
    <property type="entry name" value="TetR_C_15"/>
    <property type="match status" value="1"/>
</dbReference>
<dbReference type="AlphaFoldDB" id="D5UTE9"/>
<dbReference type="GO" id="GO:0003700">
    <property type="term" value="F:DNA-binding transcription factor activity"/>
    <property type="evidence" value="ECO:0007669"/>
    <property type="project" value="TreeGrafter"/>
</dbReference>
<reference evidence="7" key="1">
    <citation type="submission" date="2010-03" db="EMBL/GenBank/DDBJ databases">
        <title>The complete chromosome of Tsukamurella paurometabola DSM 20162.</title>
        <authorList>
            <consortium name="US DOE Joint Genome Institute (JGI-PGF)"/>
            <person name="Lucas S."/>
            <person name="Copeland A."/>
            <person name="Lapidus A."/>
            <person name="Glavina del Rio T."/>
            <person name="Dalin E."/>
            <person name="Tice H."/>
            <person name="Bruce D."/>
            <person name="Goodwin L."/>
            <person name="Pitluck S."/>
            <person name="Kyrpides N."/>
            <person name="Mavromatis K."/>
            <person name="Ivanova N."/>
            <person name="Mikhailova N."/>
            <person name="Munk A.C."/>
            <person name="Brettin T."/>
            <person name="Detter J.C."/>
            <person name="Tapia R."/>
            <person name="Han C."/>
            <person name="Larimer F."/>
            <person name="Land M."/>
            <person name="Hauser L."/>
            <person name="Markowitz V."/>
            <person name="Cheng J.-F."/>
            <person name="Hugenholtz P."/>
            <person name="Woyke T."/>
            <person name="Wu D."/>
            <person name="Jando M."/>
            <person name="Brambilla E."/>
            <person name="Klenk H.-P."/>
            <person name="Eisen J.A."/>
        </authorList>
    </citation>
    <scope>NUCLEOTIDE SEQUENCE [LARGE SCALE GENOMIC DNA]</scope>
    <source>
        <strain evidence="7">ATCC 8368 / DSM 20162 / CCUG 35730 / CIP 100753 / JCM 10117 / KCTC 9821 / NBRC 16120 / NCIMB 702349 / NCTC 13040</strain>
    </source>
</reference>
<dbReference type="HOGENOM" id="CLU_069356_46_2_11"/>
<dbReference type="InterPro" id="IPR009057">
    <property type="entry name" value="Homeodomain-like_sf"/>
</dbReference>
<evidence type="ECO:0000256" key="4">
    <source>
        <dbReference type="PROSITE-ProRule" id="PRU00335"/>
    </source>
</evidence>
<evidence type="ECO:0000313" key="6">
    <source>
        <dbReference type="EMBL" id="ADG79434.1"/>
    </source>
</evidence>
<evidence type="ECO:0000259" key="5">
    <source>
        <dbReference type="PROSITE" id="PS50977"/>
    </source>
</evidence>
<dbReference type="PROSITE" id="PS50977">
    <property type="entry name" value="HTH_TETR_2"/>
    <property type="match status" value="1"/>
</dbReference>
<accession>D5UTE9</accession>
<dbReference type="Proteomes" id="UP000001213">
    <property type="component" value="Chromosome"/>
</dbReference>
<dbReference type="EMBL" id="CP001966">
    <property type="protein sequence ID" value="ADG79434.1"/>
    <property type="molecule type" value="Genomic_DNA"/>
</dbReference>
<dbReference type="PRINTS" id="PR00455">
    <property type="entry name" value="HTHTETR"/>
</dbReference>
<dbReference type="RefSeq" id="WP_013127448.1">
    <property type="nucleotide sequence ID" value="NC_014158.1"/>
</dbReference>
<reference evidence="6 7" key="2">
    <citation type="journal article" date="2011" name="Stand. Genomic Sci.">
        <title>Complete genome sequence of Tsukamurella paurometabola type strain (no. 33).</title>
        <authorList>
            <person name="Munk A.C."/>
            <person name="Lapidus A."/>
            <person name="Lucas S."/>
            <person name="Nolan M."/>
            <person name="Tice H."/>
            <person name="Cheng J.F."/>
            <person name="Del Rio T.G."/>
            <person name="Goodwin L."/>
            <person name="Pitluck S."/>
            <person name="Liolios K."/>
            <person name="Huntemann M."/>
            <person name="Ivanova N."/>
            <person name="Mavromatis K."/>
            <person name="Mikhailova N."/>
            <person name="Pati A."/>
            <person name="Chen A."/>
            <person name="Palaniappan K."/>
            <person name="Tapia R."/>
            <person name="Han C."/>
            <person name="Land M."/>
            <person name="Hauser L."/>
            <person name="Chang Y.J."/>
            <person name="Jeffries C.D."/>
            <person name="Brettin T."/>
            <person name="Yasawong M."/>
            <person name="Brambilla E.M."/>
            <person name="Rohde M."/>
            <person name="Sikorski J."/>
            <person name="Goker M."/>
            <person name="Detter J.C."/>
            <person name="Woyke T."/>
            <person name="Bristow J."/>
            <person name="Eisen J.A."/>
            <person name="Markowitz V."/>
            <person name="Hugenholtz P."/>
            <person name="Kyrpides N.C."/>
            <person name="Klenk H.P."/>
        </authorList>
    </citation>
    <scope>NUCLEOTIDE SEQUENCE [LARGE SCALE GENOMIC DNA]</scope>
    <source>
        <strain evidence="7">ATCC 8368 / DSM 20162 / CCUG 35730 / CIP 100753 / JCM 10117 / KCTC 9821 / NBRC 16120 / NCIMB 702349 / NCTC 13040</strain>
    </source>
</reference>
<dbReference type="Pfam" id="PF00440">
    <property type="entry name" value="TetR_N"/>
    <property type="match status" value="1"/>
</dbReference>
<dbReference type="InterPro" id="IPR041669">
    <property type="entry name" value="TetR_C_15"/>
</dbReference>
<dbReference type="KEGG" id="tpr:Tpau_2836"/>
<dbReference type="eggNOG" id="COG1309">
    <property type="taxonomic scope" value="Bacteria"/>
</dbReference>
<gene>
    <name evidence="6" type="ordered locus">Tpau_2836</name>
</gene>
<name>D5UTE9_TSUPD</name>
<dbReference type="STRING" id="521096.Tpau_2836"/>
<dbReference type="Gene3D" id="1.10.357.10">
    <property type="entry name" value="Tetracycline Repressor, domain 2"/>
    <property type="match status" value="1"/>
</dbReference>
<proteinExistence type="predicted"/>